<evidence type="ECO:0000259" key="4">
    <source>
        <dbReference type="PROSITE" id="PS50014"/>
    </source>
</evidence>
<dbReference type="PANTHER" id="PTHR22880:SF225">
    <property type="entry name" value="BROMODOMAIN-CONTAINING PROTEIN BET-1-RELATED"/>
    <property type="match status" value="1"/>
</dbReference>
<dbReference type="PANTHER" id="PTHR22880">
    <property type="entry name" value="FALZ-RELATED BROMODOMAIN-CONTAINING PROTEINS"/>
    <property type="match status" value="1"/>
</dbReference>
<evidence type="ECO:0000256" key="3">
    <source>
        <dbReference type="SAM" id="MobiDB-lite"/>
    </source>
</evidence>
<protein>
    <submittedName>
        <fullName evidence="6">Uncharacterized protein</fullName>
    </submittedName>
</protein>
<dbReference type="PROSITE" id="PS51525">
    <property type="entry name" value="NET"/>
    <property type="match status" value="1"/>
</dbReference>
<name>A0ABD2QGU7_9PLAT</name>
<dbReference type="Gene3D" id="1.20.1270.220">
    <property type="match status" value="1"/>
</dbReference>
<dbReference type="Pfam" id="PF17035">
    <property type="entry name" value="BET"/>
    <property type="match status" value="1"/>
</dbReference>
<feature type="domain" description="NET" evidence="5">
    <location>
        <begin position="477"/>
        <end position="559"/>
    </location>
</feature>
<feature type="region of interest" description="Disordered" evidence="3">
    <location>
        <begin position="157"/>
        <end position="184"/>
    </location>
</feature>
<evidence type="ECO:0000313" key="7">
    <source>
        <dbReference type="Proteomes" id="UP001626550"/>
    </source>
</evidence>
<gene>
    <name evidence="6" type="ORF">Ciccas_003746</name>
</gene>
<dbReference type="InterPro" id="IPR001487">
    <property type="entry name" value="Bromodomain"/>
</dbReference>
<dbReference type="SUPFAM" id="SSF47370">
    <property type="entry name" value="Bromodomain"/>
    <property type="match status" value="2"/>
</dbReference>
<dbReference type="InterPro" id="IPR018359">
    <property type="entry name" value="Bromodomain_CS"/>
</dbReference>
<evidence type="ECO:0000256" key="2">
    <source>
        <dbReference type="PROSITE-ProRule" id="PRU00035"/>
    </source>
</evidence>
<dbReference type="InterPro" id="IPR027353">
    <property type="entry name" value="NET_dom"/>
</dbReference>
<feature type="region of interest" description="Disordered" evidence="3">
    <location>
        <begin position="399"/>
        <end position="450"/>
    </location>
</feature>
<comment type="caution">
    <text evidence="6">The sequence shown here is derived from an EMBL/GenBank/DDBJ whole genome shotgun (WGS) entry which is preliminary data.</text>
</comment>
<feature type="domain" description="Bromo" evidence="4">
    <location>
        <begin position="229"/>
        <end position="301"/>
    </location>
</feature>
<feature type="region of interest" description="Disordered" evidence="3">
    <location>
        <begin position="570"/>
        <end position="589"/>
    </location>
</feature>
<evidence type="ECO:0000256" key="1">
    <source>
        <dbReference type="ARBA" id="ARBA00023117"/>
    </source>
</evidence>
<dbReference type="Pfam" id="PF00439">
    <property type="entry name" value="Bromodomain"/>
    <property type="match status" value="2"/>
</dbReference>
<accession>A0ABD2QGU7</accession>
<dbReference type="FunFam" id="1.20.1270.220:FF:000001">
    <property type="entry name" value="bromodomain-containing protein 2 isoform X1"/>
    <property type="match status" value="1"/>
</dbReference>
<dbReference type="InterPro" id="IPR036427">
    <property type="entry name" value="Bromodomain-like_sf"/>
</dbReference>
<dbReference type="GO" id="GO:0010468">
    <property type="term" value="P:regulation of gene expression"/>
    <property type="evidence" value="ECO:0007669"/>
    <property type="project" value="UniProtKB-ARBA"/>
</dbReference>
<keyword evidence="1 2" id="KW-0103">Bromodomain</keyword>
<evidence type="ECO:0000313" key="6">
    <source>
        <dbReference type="EMBL" id="KAL3317601.1"/>
    </source>
</evidence>
<dbReference type="InterPro" id="IPR038336">
    <property type="entry name" value="NET_sf"/>
</dbReference>
<dbReference type="PROSITE" id="PS50014">
    <property type="entry name" value="BROMODOMAIN_2"/>
    <property type="match status" value="2"/>
</dbReference>
<dbReference type="SMART" id="SM00297">
    <property type="entry name" value="BROMO"/>
    <property type="match status" value="2"/>
</dbReference>
<dbReference type="InterPro" id="IPR050935">
    <property type="entry name" value="Bromo_chromatin_reader"/>
</dbReference>
<dbReference type="PRINTS" id="PR00503">
    <property type="entry name" value="BROMODOMAIN"/>
</dbReference>
<feature type="domain" description="Bromo" evidence="4">
    <location>
        <begin position="28"/>
        <end position="100"/>
    </location>
</feature>
<evidence type="ECO:0000259" key="5">
    <source>
        <dbReference type="PROSITE" id="PS51525"/>
    </source>
</evidence>
<dbReference type="Gene3D" id="1.20.920.10">
    <property type="entry name" value="Bromodomain-like"/>
    <property type="match status" value="2"/>
</dbReference>
<keyword evidence="7" id="KW-1185">Reference proteome</keyword>
<proteinExistence type="predicted"/>
<sequence>MDHTRSRPAKRNTNQLEFIKKTIVPKLAKEKNCWPFLRPVDHVKLMLPDYPKIVKTPMDLGTIKQRLNQKYYYCAAEALDDLFLMFSNCYVFNKPGDDVVFMGQRLEVIVQANLRVMPTPEVEFHPPPKIKLPPRSSAVSESNSSVSLNHSEFNNGNAVFDHSTAKKPSKRKVESVLDELPSSPTSIDENRVKVTKKPKLEDRPVGKRIRLSEPLKACANLLKDISSQRYRDLNHLFLEPVDAISLGLHDYHDIIKFPMDLSTIKTKLENGQYQGKQEFADDVRLMFNNCYKYNGESSEVGMIGKRLQRIFEESFVKISETQNESEEELLERPSHSVSSTGLANLDARNIDPNVYQMLQNAIKEHQKLTNKFNAFGEELQRSANILNTIVAALNIPSEQLSTTKKKASSRLSGDIFDDASKKSKSSKPSSKRKPSGGSAQRTVPKNVSAAPTAAAPVASAGAPGAALMMDNGGTAPGAVADASVRPMTYEEKRQLSMDINKLPGEKLGRVVQIIQQREPSHRDCNPDEIEIDFETLQPTTLRELEKYVKSVLQKSAKGGASGYKFTKSGTAVTPAQQQQAAAKREQKKEELENRIRQNAANSAFPNSKGKFVLLPFHMLLLHFCCV</sequence>
<organism evidence="6 7">
    <name type="scientific">Cichlidogyrus casuarinus</name>
    <dbReference type="NCBI Taxonomy" id="1844966"/>
    <lineage>
        <taxon>Eukaryota</taxon>
        <taxon>Metazoa</taxon>
        <taxon>Spiralia</taxon>
        <taxon>Lophotrochozoa</taxon>
        <taxon>Platyhelminthes</taxon>
        <taxon>Monogenea</taxon>
        <taxon>Monopisthocotylea</taxon>
        <taxon>Dactylogyridea</taxon>
        <taxon>Ancyrocephalidae</taxon>
        <taxon>Cichlidogyrus</taxon>
    </lineage>
</organism>
<dbReference type="PROSITE" id="PS00633">
    <property type="entry name" value="BROMODOMAIN_1"/>
    <property type="match status" value="1"/>
</dbReference>
<dbReference type="EMBL" id="JBJKFK010000357">
    <property type="protein sequence ID" value="KAL3317601.1"/>
    <property type="molecule type" value="Genomic_DNA"/>
</dbReference>
<feature type="compositionally biased region" description="Basic residues" evidence="3">
    <location>
        <begin position="422"/>
        <end position="434"/>
    </location>
</feature>
<reference evidence="6 7" key="1">
    <citation type="submission" date="2024-11" db="EMBL/GenBank/DDBJ databases">
        <title>Adaptive evolution of stress response genes in parasites aligns with host niche diversity.</title>
        <authorList>
            <person name="Hahn C."/>
            <person name="Resl P."/>
        </authorList>
    </citation>
    <scope>NUCLEOTIDE SEQUENCE [LARGE SCALE GENOMIC DNA]</scope>
    <source>
        <strain evidence="6">EGGRZ-B1_66</strain>
        <tissue evidence="6">Body</tissue>
    </source>
</reference>
<dbReference type="Proteomes" id="UP001626550">
    <property type="component" value="Unassembled WGS sequence"/>
</dbReference>
<dbReference type="AlphaFoldDB" id="A0ABD2QGU7"/>